<dbReference type="InterPro" id="IPR041657">
    <property type="entry name" value="HTH_17"/>
</dbReference>
<dbReference type="EMBL" id="CP038799">
    <property type="protein sequence ID" value="QIV83053.1"/>
    <property type="molecule type" value="Genomic_DNA"/>
</dbReference>
<feature type="domain" description="Helix-turn-helix" evidence="1">
    <location>
        <begin position="14"/>
        <end position="56"/>
    </location>
</feature>
<protein>
    <submittedName>
        <fullName evidence="2">DNA-binding protein</fullName>
    </submittedName>
</protein>
<dbReference type="InterPro" id="IPR009061">
    <property type="entry name" value="DNA-bd_dom_put_sf"/>
</dbReference>
<dbReference type="InterPro" id="IPR036388">
    <property type="entry name" value="WH-like_DNA-bd_sf"/>
</dbReference>
<sequence>MALPLSLEQPTDPWLTRAEVAERLQIPEKTLAQWACQRKGPPYRKFGRHTRYRLSECIVWENAQQAGGDAA</sequence>
<dbReference type="SUPFAM" id="SSF46955">
    <property type="entry name" value="Putative DNA-binding domain"/>
    <property type="match status" value="1"/>
</dbReference>
<evidence type="ECO:0000313" key="3">
    <source>
        <dbReference type="Proteomes" id="UP000501849"/>
    </source>
</evidence>
<name>A0A6H0S6C3_9MYCO</name>
<gene>
    <name evidence="2" type="ORF">EXE63_20765</name>
</gene>
<dbReference type="AlphaFoldDB" id="A0A6H0S6C3"/>
<dbReference type="GO" id="GO:0003677">
    <property type="term" value="F:DNA binding"/>
    <property type="evidence" value="ECO:0007669"/>
    <property type="project" value="UniProtKB-KW"/>
</dbReference>
<dbReference type="Gene3D" id="1.10.10.10">
    <property type="entry name" value="Winged helix-like DNA-binding domain superfamily/Winged helix DNA-binding domain"/>
    <property type="match status" value="1"/>
</dbReference>
<keyword evidence="2" id="KW-0238">DNA-binding</keyword>
<dbReference type="KEGG" id="mfre:EXE63_20765"/>
<organism evidence="2 3">
    <name type="scientific">Mycolicibacterium frederiksbergense</name>
    <dbReference type="NCBI Taxonomy" id="117567"/>
    <lineage>
        <taxon>Bacteria</taxon>
        <taxon>Bacillati</taxon>
        <taxon>Actinomycetota</taxon>
        <taxon>Actinomycetes</taxon>
        <taxon>Mycobacteriales</taxon>
        <taxon>Mycobacteriaceae</taxon>
        <taxon>Mycolicibacterium</taxon>
    </lineage>
</organism>
<evidence type="ECO:0000313" key="2">
    <source>
        <dbReference type="EMBL" id="QIV83053.1"/>
    </source>
</evidence>
<keyword evidence="3" id="KW-1185">Reference proteome</keyword>
<dbReference type="Proteomes" id="UP000501849">
    <property type="component" value="Chromosome"/>
</dbReference>
<dbReference type="Pfam" id="PF12728">
    <property type="entry name" value="HTH_17"/>
    <property type="match status" value="1"/>
</dbReference>
<evidence type="ECO:0000259" key="1">
    <source>
        <dbReference type="Pfam" id="PF12728"/>
    </source>
</evidence>
<proteinExistence type="predicted"/>
<reference evidence="2 3" key="1">
    <citation type="submission" date="2019-04" db="EMBL/GenBank/DDBJ databases">
        <title>Draft, Whole-Genome Sequence of the Anthracene-degrading Mycobacterium frederiksbergense LB501T, Isolated from a Polycyclic Aromatic Hydrocarbon (PAH)-Contaminated Soil.</title>
        <authorList>
            <person name="Augelletti F."/>
        </authorList>
    </citation>
    <scope>NUCLEOTIDE SEQUENCE [LARGE SCALE GENOMIC DNA]</scope>
    <source>
        <strain evidence="2 3">LB 501T</strain>
    </source>
</reference>
<accession>A0A6H0S6C3</accession>